<dbReference type="InterPro" id="IPR044846">
    <property type="entry name" value="GH10"/>
</dbReference>
<evidence type="ECO:0000256" key="4">
    <source>
        <dbReference type="ARBA" id="ARBA00023326"/>
    </source>
</evidence>
<dbReference type="Pfam" id="PF00331">
    <property type="entry name" value="Glyco_hydro_10"/>
    <property type="match status" value="1"/>
</dbReference>
<accession>A0A9Q1R5L0</accession>
<comment type="caution">
    <text evidence="6">The sequence shown here is derived from an EMBL/GenBank/DDBJ whole genome shotgun (WGS) entry which is preliminary data.</text>
</comment>
<dbReference type="OrthoDB" id="3055998at2759"/>
<protein>
    <recommendedName>
        <fullName evidence="5">GH10 domain-containing protein</fullName>
    </recommendedName>
</protein>
<gene>
    <name evidence="6" type="ORF">K7X08_002051</name>
</gene>
<name>A0A9Q1R5L0_9SOLA</name>
<proteinExistence type="inferred from homology"/>
<dbReference type="InterPro" id="IPR008979">
    <property type="entry name" value="Galactose-bd-like_sf"/>
</dbReference>
<sequence length="340" mass="37788">MNPRLKSMAYSHSVKATDKDWVTLQGKFLLNDSPSQAVVFLEGPPPGSDILLNNLVIKHAAKAPPSTPPVIEDAGFGVNIITNRSLNDGTNGWFPLGNCTVSVQTGSPHIMPPMARDSLGAHEPLISAWVKTGQSSGPHNVNVALGVDSQWVNGGQVEISDDRWHEIGGSFRIEKQATKVMVYIQGPAAGVDLMVAGLQIFPVDRRARFRHLKRQTAKTRKRDIMLKLQQSKRLIEILTIRSDSGSLLGTFVRVRQLENSFPFGAAISRTNMDNEDFNAFFVKNFNWAVFGNELKWYWTEAQKGNLNYKDADELLDFCTKNNIQVRGHCIFWEVVGTVQA</sequence>
<dbReference type="InterPro" id="IPR017853">
    <property type="entry name" value="GH"/>
</dbReference>
<dbReference type="Gene3D" id="3.20.20.80">
    <property type="entry name" value="Glycosidases"/>
    <property type="match status" value="1"/>
</dbReference>
<evidence type="ECO:0000256" key="2">
    <source>
        <dbReference type="ARBA" id="ARBA00022801"/>
    </source>
</evidence>
<organism evidence="6 7">
    <name type="scientific">Anisodus acutangulus</name>
    <dbReference type="NCBI Taxonomy" id="402998"/>
    <lineage>
        <taxon>Eukaryota</taxon>
        <taxon>Viridiplantae</taxon>
        <taxon>Streptophyta</taxon>
        <taxon>Embryophyta</taxon>
        <taxon>Tracheophyta</taxon>
        <taxon>Spermatophyta</taxon>
        <taxon>Magnoliopsida</taxon>
        <taxon>eudicotyledons</taxon>
        <taxon>Gunneridae</taxon>
        <taxon>Pentapetalae</taxon>
        <taxon>asterids</taxon>
        <taxon>lamiids</taxon>
        <taxon>Solanales</taxon>
        <taxon>Solanaceae</taxon>
        <taxon>Solanoideae</taxon>
        <taxon>Hyoscyameae</taxon>
        <taxon>Anisodus</taxon>
    </lineage>
</organism>
<dbReference type="SUPFAM" id="SSF49785">
    <property type="entry name" value="Galactose-binding domain-like"/>
    <property type="match status" value="2"/>
</dbReference>
<dbReference type="SUPFAM" id="SSF51445">
    <property type="entry name" value="(Trans)glycosidases"/>
    <property type="match status" value="1"/>
</dbReference>
<dbReference type="PANTHER" id="PTHR31490">
    <property type="entry name" value="GLYCOSYL HYDROLASE"/>
    <property type="match status" value="1"/>
</dbReference>
<evidence type="ECO:0000313" key="6">
    <source>
        <dbReference type="EMBL" id="KAJ8541235.1"/>
    </source>
</evidence>
<dbReference type="AlphaFoldDB" id="A0A9Q1R5L0"/>
<evidence type="ECO:0000313" key="7">
    <source>
        <dbReference type="Proteomes" id="UP001152561"/>
    </source>
</evidence>
<dbReference type="GO" id="GO:0000272">
    <property type="term" value="P:polysaccharide catabolic process"/>
    <property type="evidence" value="ECO:0007669"/>
    <property type="project" value="UniProtKB-KW"/>
</dbReference>
<reference evidence="7" key="1">
    <citation type="journal article" date="2023" name="Proc. Natl. Acad. Sci. U.S.A.">
        <title>Genomic and structural basis for evolution of tropane alkaloid biosynthesis.</title>
        <authorList>
            <person name="Wanga Y.-J."/>
            <person name="Taina T."/>
            <person name="Yua J.-Y."/>
            <person name="Lia J."/>
            <person name="Xua B."/>
            <person name="Chenc J."/>
            <person name="D'Auriad J.C."/>
            <person name="Huanga J.-P."/>
            <person name="Huanga S.-X."/>
        </authorList>
    </citation>
    <scope>NUCLEOTIDE SEQUENCE [LARGE SCALE GENOMIC DNA]</scope>
    <source>
        <strain evidence="7">cv. KIB-2019</strain>
    </source>
</reference>
<dbReference type="EMBL" id="JAJAGQ010000015">
    <property type="protein sequence ID" value="KAJ8541235.1"/>
    <property type="molecule type" value="Genomic_DNA"/>
</dbReference>
<dbReference type="Gene3D" id="2.60.120.260">
    <property type="entry name" value="Galactose-binding domain-like"/>
    <property type="match status" value="1"/>
</dbReference>
<dbReference type="PROSITE" id="PS51760">
    <property type="entry name" value="GH10_2"/>
    <property type="match status" value="1"/>
</dbReference>
<evidence type="ECO:0000256" key="3">
    <source>
        <dbReference type="ARBA" id="ARBA00023277"/>
    </source>
</evidence>
<keyword evidence="3" id="KW-0119">Carbohydrate metabolism</keyword>
<dbReference type="GO" id="GO:0031176">
    <property type="term" value="F:endo-1,4-beta-xylanase activity"/>
    <property type="evidence" value="ECO:0007669"/>
    <property type="project" value="UniProtKB-ARBA"/>
</dbReference>
<keyword evidence="2" id="KW-0378">Hydrolase</keyword>
<evidence type="ECO:0000256" key="1">
    <source>
        <dbReference type="ARBA" id="ARBA00007495"/>
    </source>
</evidence>
<keyword evidence="4" id="KW-0624">Polysaccharide degradation</keyword>
<evidence type="ECO:0000259" key="5">
    <source>
        <dbReference type="PROSITE" id="PS51760"/>
    </source>
</evidence>
<dbReference type="InterPro" id="IPR001000">
    <property type="entry name" value="GH10_dom"/>
</dbReference>
<dbReference type="Proteomes" id="UP001152561">
    <property type="component" value="Unassembled WGS sequence"/>
</dbReference>
<feature type="domain" description="GH10" evidence="5">
    <location>
        <begin position="241"/>
        <end position="340"/>
    </location>
</feature>
<dbReference type="PANTHER" id="PTHR31490:SF1">
    <property type="entry name" value="ENDO-1,4-BETA-XYLANASE 1"/>
    <property type="match status" value="1"/>
</dbReference>
<keyword evidence="7" id="KW-1185">Reference proteome</keyword>
<comment type="similarity">
    <text evidence="1">Belongs to the glycosyl hydrolase 10 (cellulase F) family.</text>
</comment>